<dbReference type="PANTHER" id="PTHR13696:SF99">
    <property type="entry name" value="COBYRINIC ACID AC-DIAMIDE SYNTHASE"/>
    <property type="match status" value="1"/>
</dbReference>
<evidence type="ECO:0000259" key="1">
    <source>
        <dbReference type="Pfam" id="PF13614"/>
    </source>
</evidence>
<dbReference type="EMBL" id="FTNO01000007">
    <property type="protein sequence ID" value="SIR93857.1"/>
    <property type="molecule type" value="Genomic_DNA"/>
</dbReference>
<dbReference type="InterPro" id="IPR050678">
    <property type="entry name" value="DNA_Partitioning_ATPase"/>
</dbReference>
<dbReference type="SUPFAM" id="SSF52540">
    <property type="entry name" value="P-loop containing nucleoside triphosphate hydrolases"/>
    <property type="match status" value="1"/>
</dbReference>
<protein>
    <submittedName>
        <fullName evidence="2">Cellulose biosynthesis protein BcsQ</fullName>
    </submittedName>
</protein>
<organism evidence="2 3">
    <name type="scientific">Haladaptatus litoreus</name>
    <dbReference type="NCBI Taxonomy" id="553468"/>
    <lineage>
        <taxon>Archaea</taxon>
        <taxon>Methanobacteriati</taxon>
        <taxon>Methanobacteriota</taxon>
        <taxon>Stenosarchaea group</taxon>
        <taxon>Halobacteria</taxon>
        <taxon>Halobacteriales</taxon>
        <taxon>Haladaptataceae</taxon>
        <taxon>Haladaptatus</taxon>
    </lineage>
</organism>
<dbReference type="Proteomes" id="UP000186914">
    <property type="component" value="Unassembled WGS sequence"/>
</dbReference>
<gene>
    <name evidence="2" type="ORF">SAMN05421858_4691</name>
</gene>
<dbReference type="PANTHER" id="PTHR13696">
    <property type="entry name" value="P-LOOP CONTAINING NUCLEOSIDE TRIPHOSPHATE HYDROLASE"/>
    <property type="match status" value="1"/>
</dbReference>
<name>A0A1N7F0L8_9EURY</name>
<sequence length="348" mass="39163">MSDVDLCNREIEQRIKMITSVVYSESGGTYKTTLTANLAVPLVRMGLDVLVIDLDPQEGNLTSLFNLGEHRSDPEADNLVKHILEMPDGPFEDLIETSDEGVDVIPSHDMLGDFTSNLEQKISYESGMKNIDADDYPRYELLYRLLWEKENLNEKYDAILIDPNARAEDLLYNAIYAMRTLIAPVKPAGKGSLSLDGLEELVVNMQTNLDIEIGLSCVVPSGVRRTNAHKQYLRYFENSDAFETPVVIGDRESMMDDMWEARGSAFKVIEERWKTIDDDSDGGSSKPGVRKVRDREVDTLVDLYRLAAFVATDTFGMDIEPVLELDFDGQGTRTIDLRDQEAVEVTET</sequence>
<feature type="domain" description="AAA" evidence="1">
    <location>
        <begin position="21"/>
        <end position="206"/>
    </location>
</feature>
<keyword evidence="3" id="KW-1185">Reference proteome</keyword>
<proteinExistence type="predicted"/>
<dbReference type="CDD" id="cd02042">
    <property type="entry name" value="ParAB_family"/>
    <property type="match status" value="1"/>
</dbReference>
<dbReference type="Gene3D" id="3.40.50.300">
    <property type="entry name" value="P-loop containing nucleotide triphosphate hydrolases"/>
    <property type="match status" value="1"/>
</dbReference>
<dbReference type="InterPro" id="IPR025669">
    <property type="entry name" value="AAA_dom"/>
</dbReference>
<dbReference type="AlphaFoldDB" id="A0A1N7F0L8"/>
<evidence type="ECO:0000313" key="2">
    <source>
        <dbReference type="EMBL" id="SIR93857.1"/>
    </source>
</evidence>
<dbReference type="Pfam" id="PF13614">
    <property type="entry name" value="AAA_31"/>
    <property type="match status" value="1"/>
</dbReference>
<reference evidence="3" key="1">
    <citation type="submission" date="2017-01" db="EMBL/GenBank/DDBJ databases">
        <authorList>
            <person name="Varghese N."/>
            <person name="Submissions S."/>
        </authorList>
    </citation>
    <scope>NUCLEOTIDE SEQUENCE [LARGE SCALE GENOMIC DNA]</scope>
    <source>
        <strain evidence="3">CGMCC 1.7737</strain>
    </source>
</reference>
<accession>A0A1N7F0L8</accession>
<dbReference type="InterPro" id="IPR027417">
    <property type="entry name" value="P-loop_NTPase"/>
</dbReference>
<evidence type="ECO:0000313" key="3">
    <source>
        <dbReference type="Proteomes" id="UP000186914"/>
    </source>
</evidence>